<dbReference type="GO" id="GO:0016787">
    <property type="term" value="F:hydrolase activity"/>
    <property type="evidence" value="ECO:0007669"/>
    <property type="project" value="UniProtKB-KW"/>
</dbReference>
<sequence length="918" mass="104264">MPELINNLTYLTGYWGKAKKNPYSDENYHLLAYHCLDVAAVGQLLLAPHKKITQDLADFLALSPESLQNLFSFFLVLHDIGKFASAFQQLYSPENTDLIKPKQRKPYGSQYFRHDRMGLYFWNKIQDDVLLALVGDHGLPGGEKVPNIPAQKTLMVLMQCMLGHHGKPIDDKDWGAITDFTEPQNVDDATAFIHDLLNLFQPHLPLEKLLSKEWRRHLQQVSWQLAGIVVLADWIGSDSYYFRYQTKALSLAEYWQISQKQAQMALNGIDIHHSPVISPYTSIQDYYHFAPTPLQKWAEEVPIDDAPQLFILEDVTGAGKTEAALTLTHRLMQAGAADGFYFGLPTMATSNAMLDRIAKHYHQMFDTENGKLPSIVLAHGAREMNDHFRDIILTSEHNDSDYTRDDTTATAQCHQWLSDSNKKALLASVGVGTIDQALLAILPRKYQSLRLIGLNRKVLIFDEVHAADEYMFTLLKSLLSLHLHQGGSVVLLTATLSLKQRQKLVDTWLSAREIPIQKLQETAFPLATQVTLDPANPLIETPLLSRADVSRTVAVKTVNHLDECVQLALNAAQSGQCVVWIRNSVDDALHAFRLIQPQMDKPENCLLFHSLFILHDRKAIENRVLATFGKKSTREQRQGIILITTQVFQESLDADTDVMISDICPIDDLIQRVGRLHRHTRDANGTYQQGITDSRLPPELYLHAPEWDDHPNADWLSKNFRNTQYVYRSGGRLWLGLRELRRLKAIRMPTEARTLIEAVYGEDADEQIPDALKPKDNDEMAKAQAKEAIARSQALRWQSDGYSKRSAHGWYDDNGDINTRFSDIETVSVLLVRLTESGELMPWINDEKFPVQLSTIKVAKNKFADKLQPVPESLSQAVQRLQEKFKSVKYLQIWLPEHDPNFTYDPNMGLYGPAQQEA</sequence>
<evidence type="ECO:0000256" key="1">
    <source>
        <dbReference type="ARBA" id="ARBA00006847"/>
    </source>
</evidence>
<name>A0A068QZT6_9GAMM</name>
<reference evidence="11 12" key="1">
    <citation type="submission" date="2013-07" db="EMBL/GenBank/DDBJ databases">
        <authorList>
            <person name="Genoscope - CEA"/>
        </authorList>
    </citation>
    <scope>NUCLEOTIDE SEQUENCE [LARGE SCALE GENOMIC DNA]</scope>
    <source>
        <strain evidence="11 12">G6</strain>
    </source>
</reference>
<dbReference type="Pfam" id="PF04851">
    <property type="entry name" value="ResIII"/>
    <property type="match status" value="1"/>
</dbReference>
<dbReference type="InterPro" id="IPR038257">
    <property type="entry name" value="CRISPR-assoc_Cas3_HD_sf"/>
</dbReference>
<gene>
    <name evidence="11" type="ORF">XPG1_0521</name>
</gene>
<dbReference type="InterPro" id="IPR006483">
    <property type="entry name" value="CRISPR-assoc_Cas3_HD"/>
</dbReference>
<dbReference type="RefSeq" id="WP_045957657.1">
    <property type="nucleotide sequence ID" value="NZ_FO704551.1"/>
</dbReference>
<dbReference type="CDD" id="cd09641">
    <property type="entry name" value="Cas3''_I"/>
    <property type="match status" value="1"/>
</dbReference>
<dbReference type="GO" id="GO:0003723">
    <property type="term" value="F:RNA binding"/>
    <property type="evidence" value="ECO:0007669"/>
    <property type="project" value="TreeGrafter"/>
</dbReference>
<dbReference type="InterPro" id="IPR006935">
    <property type="entry name" value="Helicase/UvrB_N"/>
</dbReference>
<dbReference type="OrthoDB" id="9810236at2"/>
<dbReference type="GO" id="GO:0003724">
    <property type="term" value="F:RNA helicase activity"/>
    <property type="evidence" value="ECO:0007669"/>
    <property type="project" value="TreeGrafter"/>
</dbReference>
<dbReference type="InterPro" id="IPR050547">
    <property type="entry name" value="DEAD_box_RNA_helicases"/>
</dbReference>
<dbReference type="Pfam" id="PF18019">
    <property type="entry name" value="Cas3_HD"/>
    <property type="match status" value="1"/>
</dbReference>
<dbReference type="Pfam" id="PF22590">
    <property type="entry name" value="Cas3-like_C_2"/>
    <property type="match status" value="1"/>
</dbReference>
<dbReference type="GO" id="GO:0005524">
    <property type="term" value="F:ATP binding"/>
    <property type="evidence" value="ECO:0007669"/>
    <property type="project" value="UniProtKB-KW"/>
</dbReference>
<comment type="similarity">
    <text evidence="1">In the N-terminal section; belongs to the CRISPR-associated nuclease Cas3-HD family.</text>
</comment>
<evidence type="ECO:0000256" key="4">
    <source>
        <dbReference type="ARBA" id="ARBA00022723"/>
    </source>
</evidence>
<dbReference type="GO" id="GO:0046872">
    <property type="term" value="F:metal ion binding"/>
    <property type="evidence" value="ECO:0007669"/>
    <property type="project" value="UniProtKB-KW"/>
</dbReference>
<dbReference type="InterPro" id="IPR027417">
    <property type="entry name" value="P-loop_NTPase"/>
</dbReference>
<keyword evidence="3" id="KW-0540">Nuclease</keyword>
<evidence type="ECO:0000256" key="6">
    <source>
        <dbReference type="ARBA" id="ARBA00022801"/>
    </source>
</evidence>
<evidence type="ECO:0000259" key="10">
    <source>
        <dbReference type="PROSITE" id="PS51643"/>
    </source>
</evidence>
<organism evidence="11 12">
    <name type="scientific">Xenorhabdus poinarii G6</name>
    <dbReference type="NCBI Taxonomy" id="1354304"/>
    <lineage>
        <taxon>Bacteria</taxon>
        <taxon>Pseudomonadati</taxon>
        <taxon>Pseudomonadota</taxon>
        <taxon>Gammaproteobacteria</taxon>
        <taxon>Enterobacterales</taxon>
        <taxon>Morganellaceae</taxon>
        <taxon>Xenorhabdus</taxon>
    </lineage>
</organism>
<evidence type="ECO:0000313" key="11">
    <source>
        <dbReference type="EMBL" id="CDG20176.1"/>
    </source>
</evidence>
<dbReference type="Gene3D" id="1.10.3210.30">
    <property type="match status" value="1"/>
</dbReference>
<dbReference type="PANTHER" id="PTHR47963">
    <property type="entry name" value="DEAD-BOX ATP-DEPENDENT RNA HELICASE 47, MITOCHONDRIAL"/>
    <property type="match status" value="1"/>
</dbReference>
<dbReference type="Proteomes" id="UP000032735">
    <property type="component" value="Chromosome"/>
</dbReference>
<evidence type="ECO:0000256" key="5">
    <source>
        <dbReference type="ARBA" id="ARBA00022741"/>
    </source>
</evidence>
<dbReference type="InterPro" id="IPR014001">
    <property type="entry name" value="Helicase_ATP-bd"/>
</dbReference>
<dbReference type="PANTHER" id="PTHR47963:SF9">
    <property type="entry name" value="CRISPR-ASSOCIATED ENDONUCLEASE_HELICASE CAS3"/>
    <property type="match status" value="1"/>
</dbReference>
<dbReference type="InterPro" id="IPR006474">
    <property type="entry name" value="Helicase_Cas3_CRISPR-ass_core"/>
</dbReference>
<keyword evidence="8" id="KW-0067">ATP-binding</keyword>
<evidence type="ECO:0000256" key="8">
    <source>
        <dbReference type="ARBA" id="ARBA00022840"/>
    </source>
</evidence>
<dbReference type="SUPFAM" id="SSF52540">
    <property type="entry name" value="P-loop containing nucleoside triphosphate hydrolases"/>
    <property type="match status" value="1"/>
</dbReference>
<dbReference type="PROSITE" id="PS51643">
    <property type="entry name" value="HD_CAS3"/>
    <property type="match status" value="1"/>
</dbReference>
<dbReference type="NCBIfam" id="TIGR01587">
    <property type="entry name" value="cas3_core"/>
    <property type="match status" value="1"/>
</dbReference>
<evidence type="ECO:0000256" key="7">
    <source>
        <dbReference type="ARBA" id="ARBA00022806"/>
    </source>
</evidence>
<dbReference type="KEGG" id="xpo:XPG1_0521"/>
<evidence type="ECO:0000313" key="12">
    <source>
        <dbReference type="Proteomes" id="UP000032735"/>
    </source>
</evidence>
<dbReference type="NCBIfam" id="TIGR01596">
    <property type="entry name" value="cas3_HD"/>
    <property type="match status" value="1"/>
</dbReference>
<dbReference type="GO" id="GO:0003677">
    <property type="term" value="F:DNA binding"/>
    <property type="evidence" value="ECO:0007669"/>
    <property type="project" value="InterPro"/>
</dbReference>
<dbReference type="EMBL" id="FO704551">
    <property type="protein sequence ID" value="CDG20176.1"/>
    <property type="molecule type" value="Genomic_DNA"/>
</dbReference>
<dbReference type="GO" id="GO:0004518">
    <property type="term" value="F:nuclease activity"/>
    <property type="evidence" value="ECO:0007669"/>
    <property type="project" value="UniProtKB-KW"/>
</dbReference>
<protein>
    <recommendedName>
        <fullName evidence="10">HD Cas3-type domain-containing protein</fullName>
    </recommendedName>
</protein>
<keyword evidence="4" id="KW-0479">Metal-binding</keyword>
<dbReference type="InterPro" id="IPR054712">
    <property type="entry name" value="Cas3-like_dom"/>
</dbReference>
<dbReference type="AlphaFoldDB" id="A0A068QZT6"/>
<keyword evidence="12" id="KW-1185">Reference proteome</keyword>
<keyword evidence="5" id="KW-0547">Nucleotide-binding</keyword>
<evidence type="ECO:0000256" key="9">
    <source>
        <dbReference type="ARBA" id="ARBA00023118"/>
    </source>
</evidence>
<feature type="domain" description="HD Cas3-type" evidence="10">
    <location>
        <begin position="24"/>
        <end position="235"/>
    </location>
</feature>
<dbReference type="STRING" id="1354304.XPG1_0521"/>
<comment type="similarity">
    <text evidence="2">In the central section; belongs to the CRISPR-associated helicase Cas3 family.</text>
</comment>
<keyword evidence="7" id="KW-0347">Helicase</keyword>
<accession>A0A068QZT6</accession>
<dbReference type="GO" id="GO:0051607">
    <property type="term" value="P:defense response to virus"/>
    <property type="evidence" value="ECO:0007669"/>
    <property type="project" value="UniProtKB-KW"/>
</dbReference>
<evidence type="ECO:0000256" key="3">
    <source>
        <dbReference type="ARBA" id="ARBA00022722"/>
    </source>
</evidence>
<dbReference type="HOGENOM" id="CLU_013924_2_0_6"/>
<proteinExistence type="inferred from homology"/>
<dbReference type="Gene3D" id="3.40.50.300">
    <property type="entry name" value="P-loop containing nucleotide triphosphate hydrolases"/>
    <property type="match status" value="2"/>
</dbReference>
<keyword evidence="6" id="KW-0378">Hydrolase</keyword>
<keyword evidence="9" id="KW-0051">Antiviral defense</keyword>
<evidence type="ECO:0000256" key="2">
    <source>
        <dbReference type="ARBA" id="ARBA00009046"/>
    </source>
</evidence>
<dbReference type="SMART" id="SM00487">
    <property type="entry name" value="DEXDc"/>
    <property type="match status" value="1"/>
</dbReference>